<comment type="catalytic activity">
    <reaction evidence="10">
        <text>a quinol + 2 Fe(III)-[cytochrome c](out) = a quinone + 2 Fe(II)-[cytochrome c](out) + 2 H(+)(out)</text>
        <dbReference type="Rhea" id="RHEA:11484"/>
        <dbReference type="Rhea" id="RHEA-COMP:10350"/>
        <dbReference type="Rhea" id="RHEA-COMP:14399"/>
        <dbReference type="ChEBI" id="CHEBI:15378"/>
        <dbReference type="ChEBI" id="CHEBI:24646"/>
        <dbReference type="ChEBI" id="CHEBI:29033"/>
        <dbReference type="ChEBI" id="CHEBI:29034"/>
        <dbReference type="ChEBI" id="CHEBI:132124"/>
        <dbReference type="EC" id="7.1.1.8"/>
    </reaction>
</comment>
<dbReference type="GO" id="GO:0016020">
    <property type="term" value="C:membrane"/>
    <property type="evidence" value="ECO:0007669"/>
    <property type="project" value="UniProtKB-SubCell"/>
</dbReference>
<dbReference type="Gene3D" id="2.102.10.10">
    <property type="entry name" value="Rieske [2Fe-2S] iron-sulphur domain"/>
    <property type="match status" value="1"/>
</dbReference>
<evidence type="ECO:0000256" key="9">
    <source>
        <dbReference type="ARBA" id="ARBA00023157"/>
    </source>
</evidence>
<evidence type="ECO:0000256" key="7">
    <source>
        <dbReference type="ARBA" id="ARBA00023014"/>
    </source>
</evidence>
<comment type="miscellaneous">
    <text evidence="10">The Rieske protein is a high potential 2Fe-2S protein.</text>
</comment>
<sequence length="213" mass="22928">MSHDSIVHDDEGAVPPTLPSDPSRRFWIGTTCAVGGAAGAALAVPFVSTFAPSEKARAAGAPVEVDVSTLAPGEMRTVEWRGKPVWIINRTKEQLGSLKQNDAELADPKSLRPGFTPPYAKNEWRSRKPDLFVAVGICTHLGCSPTPKFTTGPQPSLPNNWDGGFLCPCHGSTFDMAGRAYKNKPAPDNLEVPPYQYLSDTRIIIGVDETNKA</sequence>
<dbReference type="GO" id="GO:0008121">
    <property type="term" value="F:quinol-cytochrome-c reductase activity"/>
    <property type="evidence" value="ECO:0007669"/>
    <property type="project" value="UniProtKB-EC"/>
</dbReference>
<dbReference type="PANTHER" id="PTHR10134">
    <property type="entry name" value="CYTOCHROME B-C1 COMPLEX SUBUNIT RIESKE, MITOCHONDRIAL"/>
    <property type="match status" value="1"/>
</dbReference>
<keyword evidence="4" id="KW-0479">Metal-binding</keyword>
<evidence type="ECO:0000256" key="11">
    <source>
        <dbReference type="RuleBase" id="RU004497"/>
    </source>
</evidence>
<feature type="compositionally biased region" description="Basic and acidic residues" evidence="12">
    <location>
        <begin position="1"/>
        <end position="11"/>
    </location>
</feature>
<keyword evidence="8 10" id="KW-0472">Membrane</keyword>
<dbReference type="EC" id="7.1.1.8" evidence="10"/>
<keyword evidence="10" id="KW-0813">Transport</keyword>
<dbReference type="InterPro" id="IPR014349">
    <property type="entry name" value="Rieske_Fe-S_prot"/>
</dbReference>
<feature type="region of interest" description="Disordered" evidence="12">
    <location>
        <begin position="1"/>
        <end position="21"/>
    </location>
</feature>
<name>A0A953N840_9BURK</name>
<evidence type="ECO:0000256" key="3">
    <source>
        <dbReference type="ARBA" id="ARBA00022714"/>
    </source>
</evidence>
<evidence type="ECO:0000256" key="8">
    <source>
        <dbReference type="ARBA" id="ARBA00023136"/>
    </source>
</evidence>
<dbReference type="InterPro" id="IPR036922">
    <property type="entry name" value="Rieske_2Fe-2S_sf"/>
</dbReference>
<accession>A0A953N840</accession>
<comment type="caution">
    <text evidence="14">The sequence shown here is derived from an EMBL/GenBank/DDBJ whole genome shotgun (WGS) entry which is preliminary data.</text>
</comment>
<dbReference type="SUPFAM" id="SSF50022">
    <property type="entry name" value="ISP domain"/>
    <property type="match status" value="1"/>
</dbReference>
<keyword evidence="2 10" id="KW-0812">Transmembrane</keyword>
<evidence type="ECO:0000256" key="1">
    <source>
        <dbReference type="ARBA" id="ARBA00004167"/>
    </source>
</evidence>
<dbReference type="GO" id="GO:0051537">
    <property type="term" value="F:2 iron, 2 sulfur cluster binding"/>
    <property type="evidence" value="ECO:0007669"/>
    <property type="project" value="UniProtKB-KW"/>
</dbReference>
<evidence type="ECO:0000256" key="2">
    <source>
        <dbReference type="ARBA" id="ARBA00022692"/>
    </source>
</evidence>
<dbReference type="RefSeq" id="WP_259660310.1">
    <property type="nucleotide sequence ID" value="NZ_JAHXRI010000006.1"/>
</dbReference>
<dbReference type="PROSITE" id="PS51296">
    <property type="entry name" value="RIESKE"/>
    <property type="match status" value="1"/>
</dbReference>
<dbReference type="PROSITE" id="PS51318">
    <property type="entry name" value="TAT"/>
    <property type="match status" value="1"/>
</dbReference>
<dbReference type="EMBL" id="JAHXRI010000006">
    <property type="protein sequence ID" value="MBZ1349899.1"/>
    <property type="molecule type" value="Genomic_DNA"/>
</dbReference>
<evidence type="ECO:0000256" key="12">
    <source>
        <dbReference type="SAM" id="MobiDB-lite"/>
    </source>
</evidence>
<keyword evidence="10" id="KW-0249">Electron transport</keyword>
<evidence type="ECO:0000256" key="10">
    <source>
        <dbReference type="RuleBase" id="RU004494"/>
    </source>
</evidence>
<comment type="subunit">
    <text evidence="11">The main subunits of complex b-c1 are: cytochrome b, cytochrome c1 and the Rieske protein.</text>
</comment>
<keyword evidence="15" id="KW-1185">Reference proteome</keyword>
<dbReference type="GO" id="GO:0046872">
    <property type="term" value="F:metal ion binding"/>
    <property type="evidence" value="ECO:0007669"/>
    <property type="project" value="UniProtKB-KW"/>
</dbReference>
<feature type="transmembrane region" description="Helical" evidence="10">
    <location>
        <begin position="26"/>
        <end position="47"/>
    </location>
</feature>
<comment type="cofactor">
    <cofactor evidence="10">
        <name>[2Fe-2S] cluster</name>
        <dbReference type="ChEBI" id="CHEBI:190135"/>
    </cofactor>
    <text evidence="10">Binds 1 [2Fe-2S] cluster per subunit.</text>
</comment>
<evidence type="ECO:0000313" key="15">
    <source>
        <dbReference type="Proteomes" id="UP000739565"/>
    </source>
</evidence>
<dbReference type="PRINTS" id="PR00162">
    <property type="entry name" value="RIESKE"/>
</dbReference>
<evidence type="ECO:0000256" key="4">
    <source>
        <dbReference type="ARBA" id="ARBA00022723"/>
    </source>
</evidence>
<organism evidence="14 15">
    <name type="scientific">Zwartia hollandica</name>
    <dbReference type="NCBI Taxonomy" id="324606"/>
    <lineage>
        <taxon>Bacteria</taxon>
        <taxon>Pseudomonadati</taxon>
        <taxon>Pseudomonadota</taxon>
        <taxon>Betaproteobacteria</taxon>
        <taxon>Burkholderiales</taxon>
        <taxon>Alcaligenaceae</taxon>
        <taxon>Zwartia</taxon>
    </lineage>
</organism>
<dbReference type="NCBIfam" id="TIGR01416">
    <property type="entry name" value="Rieske_proteo"/>
    <property type="match status" value="1"/>
</dbReference>
<evidence type="ECO:0000256" key="5">
    <source>
        <dbReference type="ARBA" id="ARBA00022989"/>
    </source>
</evidence>
<dbReference type="InterPro" id="IPR017941">
    <property type="entry name" value="Rieske_2Fe-2S"/>
</dbReference>
<feature type="domain" description="Rieske" evidence="13">
    <location>
        <begin position="100"/>
        <end position="204"/>
    </location>
</feature>
<dbReference type="InterPro" id="IPR006311">
    <property type="entry name" value="TAT_signal"/>
</dbReference>
<keyword evidence="7" id="KW-0411">Iron-sulfur</keyword>
<dbReference type="Pfam" id="PF00355">
    <property type="entry name" value="Rieske"/>
    <property type="match status" value="1"/>
</dbReference>
<dbReference type="CDD" id="cd03470">
    <property type="entry name" value="Rieske_cytochrome_bc1"/>
    <property type="match status" value="1"/>
</dbReference>
<protein>
    <recommendedName>
        <fullName evidence="10">Ubiquinol-cytochrome c reductase iron-sulfur subunit</fullName>
        <ecNumber evidence="10">7.1.1.8</ecNumber>
    </recommendedName>
</protein>
<reference evidence="14" key="1">
    <citation type="submission" date="2021-07" db="EMBL/GenBank/DDBJ databases">
        <title>New genus and species of the family Alcaligenaceae.</title>
        <authorList>
            <person name="Hahn M.W."/>
        </authorList>
    </citation>
    <scope>NUCLEOTIDE SEQUENCE</scope>
    <source>
        <strain evidence="14">LF4-65</strain>
    </source>
</reference>
<gene>
    <name evidence="14" type="primary">petA</name>
    <name evidence="14" type="ORF">KZZ10_04505</name>
</gene>
<keyword evidence="3" id="KW-0001">2Fe-2S</keyword>
<proteinExistence type="predicted"/>
<evidence type="ECO:0000259" key="13">
    <source>
        <dbReference type="PROSITE" id="PS51296"/>
    </source>
</evidence>
<comment type="subcellular location">
    <subcellularLocation>
        <location evidence="1">Membrane</location>
        <topology evidence="1">Single-pass membrane protein</topology>
    </subcellularLocation>
</comment>
<dbReference type="InterPro" id="IPR006317">
    <property type="entry name" value="Ubiquinol_cyt_c_Rdtase_Fe-S-su"/>
</dbReference>
<keyword evidence="9" id="KW-1015">Disulfide bond</keyword>
<keyword evidence="6" id="KW-0408">Iron</keyword>
<dbReference type="InterPro" id="IPR005805">
    <property type="entry name" value="Rieske_Fe-S_prot_C"/>
</dbReference>
<keyword evidence="5 10" id="KW-1133">Transmembrane helix</keyword>
<evidence type="ECO:0000313" key="14">
    <source>
        <dbReference type="EMBL" id="MBZ1349899.1"/>
    </source>
</evidence>
<dbReference type="Proteomes" id="UP000739565">
    <property type="component" value="Unassembled WGS sequence"/>
</dbReference>
<dbReference type="AlphaFoldDB" id="A0A953N840"/>
<evidence type="ECO:0000256" key="6">
    <source>
        <dbReference type="ARBA" id="ARBA00023004"/>
    </source>
</evidence>